<dbReference type="InterPro" id="IPR022998">
    <property type="entry name" value="ThiamineP_synth_TenI"/>
</dbReference>
<dbReference type="OrthoDB" id="9812206at2"/>
<dbReference type="AlphaFoldDB" id="A0A0D7WYN2"/>
<dbReference type="PATRIC" id="fig|159743.3.peg.4128"/>
<dbReference type="Pfam" id="PF02581">
    <property type="entry name" value="TMP-TENI"/>
    <property type="match status" value="1"/>
</dbReference>
<dbReference type="FunFam" id="3.20.20.70:FF:000096">
    <property type="entry name" value="Thiamine-phosphate synthase"/>
    <property type="match status" value="1"/>
</dbReference>
<dbReference type="EMBL" id="JTHP01000041">
    <property type="protein sequence ID" value="KJD44099.1"/>
    <property type="molecule type" value="Genomic_DNA"/>
</dbReference>
<dbReference type="Gene3D" id="3.20.20.70">
    <property type="entry name" value="Aldolase class I"/>
    <property type="match status" value="1"/>
</dbReference>
<dbReference type="GO" id="GO:0000287">
    <property type="term" value="F:magnesium ion binding"/>
    <property type="evidence" value="ECO:0007669"/>
    <property type="project" value="UniProtKB-UniRule"/>
</dbReference>
<evidence type="ECO:0000256" key="1">
    <source>
        <dbReference type="ARBA" id="ARBA00005165"/>
    </source>
</evidence>
<feature type="binding site" evidence="9">
    <location>
        <position position="79"/>
    </location>
    <ligand>
        <name>4-amino-2-methyl-5-(diphosphooxymethyl)pyrimidine</name>
        <dbReference type="ChEBI" id="CHEBI:57841"/>
    </ligand>
</feature>
<dbReference type="InterPro" id="IPR013785">
    <property type="entry name" value="Aldolase_TIM"/>
</dbReference>
<proteinExistence type="inferred from homology"/>
<dbReference type="HAMAP" id="MF_00097">
    <property type="entry name" value="TMP_synthase"/>
    <property type="match status" value="1"/>
</dbReference>
<comment type="catalytic activity">
    <reaction evidence="8 9 10">
        <text>2-[(2R,5Z)-2-carboxy-4-methylthiazol-5(2H)-ylidene]ethyl phosphate + 4-amino-2-methyl-5-(diphosphooxymethyl)pyrimidine + 2 H(+) = thiamine phosphate + CO2 + diphosphate</text>
        <dbReference type="Rhea" id="RHEA:47844"/>
        <dbReference type="ChEBI" id="CHEBI:15378"/>
        <dbReference type="ChEBI" id="CHEBI:16526"/>
        <dbReference type="ChEBI" id="CHEBI:33019"/>
        <dbReference type="ChEBI" id="CHEBI:37575"/>
        <dbReference type="ChEBI" id="CHEBI:57841"/>
        <dbReference type="ChEBI" id="CHEBI:62899"/>
        <dbReference type="EC" id="2.5.1.3"/>
    </reaction>
</comment>
<dbReference type="GO" id="GO:0009228">
    <property type="term" value="P:thiamine biosynthetic process"/>
    <property type="evidence" value="ECO:0007669"/>
    <property type="project" value="UniProtKB-KW"/>
</dbReference>
<comment type="catalytic activity">
    <reaction evidence="6 9 10">
        <text>4-methyl-5-(2-phosphooxyethyl)-thiazole + 4-amino-2-methyl-5-(diphosphooxymethyl)pyrimidine + H(+) = thiamine phosphate + diphosphate</text>
        <dbReference type="Rhea" id="RHEA:22328"/>
        <dbReference type="ChEBI" id="CHEBI:15378"/>
        <dbReference type="ChEBI" id="CHEBI:33019"/>
        <dbReference type="ChEBI" id="CHEBI:37575"/>
        <dbReference type="ChEBI" id="CHEBI:57841"/>
        <dbReference type="ChEBI" id="CHEBI:58296"/>
        <dbReference type="EC" id="2.5.1.3"/>
    </reaction>
</comment>
<dbReference type="PANTHER" id="PTHR20857">
    <property type="entry name" value="THIAMINE-PHOSPHATE PYROPHOSPHORYLASE"/>
    <property type="match status" value="1"/>
</dbReference>
<evidence type="ECO:0000256" key="11">
    <source>
        <dbReference type="RuleBase" id="RU004253"/>
    </source>
</evidence>
<dbReference type="CDD" id="cd00564">
    <property type="entry name" value="TMP_TenI"/>
    <property type="match status" value="1"/>
</dbReference>
<feature type="binding site" evidence="9">
    <location>
        <position position="146"/>
    </location>
    <ligand>
        <name>4-amino-2-methyl-5-(diphosphooxymethyl)pyrimidine</name>
        <dbReference type="ChEBI" id="CHEBI:57841"/>
    </ligand>
</feature>
<dbReference type="InterPro" id="IPR036206">
    <property type="entry name" value="ThiamineP_synth_sf"/>
</dbReference>
<evidence type="ECO:0000256" key="4">
    <source>
        <dbReference type="ARBA" id="ARBA00022842"/>
    </source>
</evidence>
<comment type="function">
    <text evidence="9">Condenses 4-methyl-5-(beta-hydroxyethyl)thiazole monophosphate (THZ-P) and 2-methyl-4-amino-5-hydroxymethyl pyrimidine pyrophosphate (HMP-PP) to form thiamine monophosphate (TMP).</text>
</comment>
<name>A0A0D7WYN2_9BACL</name>
<evidence type="ECO:0000256" key="10">
    <source>
        <dbReference type="RuleBase" id="RU003826"/>
    </source>
</evidence>
<evidence type="ECO:0000313" key="14">
    <source>
        <dbReference type="Proteomes" id="UP000032534"/>
    </source>
</evidence>
<comment type="caution">
    <text evidence="13">The sequence shown here is derived from an EMBL/GenBank/DDBJ whole genome shotgun (WGS) entry which is preliminary data.</text>
</comment>
<dbReference type="EC" id="2.5.1.3" evidence="9"/>
<dbReference type="PANTHER" id="PTHR20857:SF15">
    <property type="entry name" value="THIAMINE-PHOSPHATE SYNTHASE"/>
    <property type="match status" value="1"/>
</dbReference>
<evidence type="ECO:0000313" key="13">
    <source>
        <dbReference type="EMBL" id="KJD44099.1"/>
    </source>
</evidence>
<sequence>MPRVDIGRMREHLRLYLVMGSVNCGRDPLMVLEEALQGGVTLFQLREKGADCLTGSRLHEFAQAARRLCHQYDVPFLVNDDVQLALAVDADGVHLGQDDEPAAHVRSRMGDKIIGVSVHSLTEAEQAVRAGADYGGAGPMFPTRSKLDAHPVQGPELVRRLRAGGASLPLVGIGGITVDNATNVLQAGADGIAVISAISWAEAPREAAQSLRSILK</sequence>
<feature type="binding site" evidence="9">
    <location>
        <position position="175"/>
    </location>
    <ligand>
        <name>2-[(2R,5Z)-2-carboxy-4-methylthiazol-5(2H)-ylidene]ethyl phosphate</name>
        <dbReference type="ChEBI" id="CHEBI:62899"/>
    </ligand>
</feature>
<keyword evidence="3 9" id="KW-0479">Metal-binding</keyword>
<evidence type="ECO:0000256" key="6">
    <source>
        <dbReference type="ARBA" id="ARBA00047334"/>
    </source>
</evidence>
<comment type="catalytic activity">
    <reaction evidence="7 9 10">
        <text>2-(2-carboxy-4-methylthiazol-5-yl)ethyl phosphate + 4-amino-2-methyl-5-(diphosphooxymethyl)pyrimidine + 2 H(+) = thiamine phosphate + CO2 + diphosphate</text>
        <dbReference type="Rhea" id="RHEA:47848"/>
        <dbReference type="ChEBI" id="CHEBI:15378"/>
        <dbReference type="ChEBI" id="CHEBI:16526"/>
        <dbReference type="ChEBI" id="CHEBI:33019"/>
        <dbReference type="ChEBI" id="CHEBI:37575"/>
        <dbReference type="ChEBI" id="CHEBI:57841"/>
        <dbReference type="ChEBI" id="CHEBI:62890"/>
        <dbReference type="EC" id="2.5.1.3"/>
    </reaction>
</comment>
<evidence type="ECO:0000256" key="8">
    <source>
        <dbReference type="ARBA" id="ARBA00047883"/>
    </source>
</evidence>
<dbReference type="GO" id="GO:0005737">
    <property type="term" value="C:cytoplasm"/>
    <property type="evidence" value="ECO:0007669"/>
    <property type="project" value="TreeGrafter"/>
</dbReference>
<dbReference type="InterPro" id="IPR034291">
    <property type="entry name" value="TMP_synthase"/>
</dbReference>
<dbReference type="GO" id="GO:0004789">
    <property type="term" value="F:thiamine-phosphate diphosphorylase activity"/>
    <property type="evidence" value="ECO:0007669"/>
    <property type="project" value="UniProtKB-UniRule"/>
</dbReference>
<protein>
    <recommendedName>
        <fullName evidence="9">Thiamine-phosphate synthase</fullName>
        <shortName evidence="9">TP synthase</shortName>
        <shortName evidence="9">TPS</shortName>
        <ecNumber evidence="9">2.5.1.3</ecNumber>
    </recommendedName>
    <alternativeName>
        <fullName evidence="9">Thiamine-phosphate pyrophosphorylase</fullName>
        <shortName evidence="9">TMP pyrophosphorylase</shortName>
        <shortName evidence="9">TMP-PPase</shortName>
    </alternativeName>
</protein>
<evidence type="ECO:0000256" key="2">
    <source>
        <dbReference type="ARBA" id="ARBA00022679"/>
    </source>
</evidence>
<comment type="similarity">
    <text evidence="9 10">Belongs to the thiamine-phosphate synthase family.</text>
</comment>
<dbReference type="Proteomes" id="UP000032534">
    <property type="component" value="Unassembled WGS sequence"/>
</dbReference>
<evidence type="ECO:0000256" key="7">
    <source>
        <dbReference type="ARBA" id="ARBA00047851"/>
    </source>
</evidence>
<dbReference type="SUPFAM" id="SSF51391">
    <property type="entry name" value="Thiamin phosphate synthase"/>
    <property type="match status" value="1"/>
</dbReference>
<feature type="binding site" evidence="9">
    <location>
        <begin position="195"/>
        <end position="196"/>
    </location>
    <ligand>
        <name>2-[(2R,5Z)-2-carboxy-4-methylthiazol-5(2H)-ylidene]ethyl phosphate</name>
        <dbReference type="ChEBI" id="CHEBI:62899"/>
    </ligand>
</feature>
<keyword evidence="5 9" id="KW-0784">Thiamine biosynthesis</keyword>
<comment type="pathway">
    <text evidence="1 9 11">Cofactor biosynthesis; thiamine diphosphate biosynthesis; thiamine phosphate from 4-amino-2-methyl-5-diphosphomethylpyrimidine and 4-methyl-5-(2-phosphoethyl)-thiazole: step 1/1.</text>
</comment>
<comment type="cofactor">
    <cofactor evidence="9">
        <name>Mg(2+)</name>
        <dbReference type="ChEBI" id="CHEBI:18420"/>
    </cofactor>
    <text evidence="9">Binds 1 Mg(2+) ion per subunit.</text>
</comment>
<reference evidence="13 14" key="1">
    <citation type="submission" date="2014-11" db="EMBL/GenBank/DDBJ databases">
        <title>Draft Genome Sequences of Paenibacillus polymyxa NRRL B-30509 and Paenibacillus terrae NRRL B-30644, Strains from a Poultry Environment that Produce Tridecaptin A and Paenicidins.</title>
        <authorList>
            <person name="van Belkum M.J."/>
            <person name="Lohans C.T."/>
            <person name="Vederas J.C."/>
        </authorList>
    </citation>
    <scope>NUCLEOTIDE SEQUENCE [LARGE SCALE GENOMIC DNA]</scope>
    <source>
        <strain evidence="13 14">NRRL B-30644</strain>
    </source>
</reference>
<evidence type="ECO:0000256" key="5">
    <source>
        <dbReference type="ARBA" id="ARBA00022977"/>
    </source>
</evidence>
<gene>
    <name evidence="9 13" type="primary">thiE</name>
    <name evidence="13" type="ORF">QD47_18570</name>
</gene>
<dbReference type="RefSeq" id="WP_044647537.1">
    <property type="nucleotide sequence ID" value="NZ_JTHP01000041.1"/>
</dbReference>
<feature type="binding site" evidence="9">
    <location>
        <begin position="143"/>
        <end position="145"/>
    </location>
    <ligand>
        <name>2-[(2R,5Z)-2-carboxy-4-methylthiazol-5(2H)-ylidene]ethyl phosphate</name>
        <dbReference type="ChEBI" id="CHEBI:62899"/>
    </ligand>
</feature>
<keyword evidence="2 9" id="KW-0808">Transferase</keyword>
<feature type="binding site" evidence="9">
    <location>
        <position position="99"/>
    </location>
    <ligand>
        <name>Mg(2+)</name>
        <dbReference type="ChEBI" id="CHEBI:18420"/>
    </ligand>
</feature>
<dbReference type="NCBIfam" id="TIGR00693">
    <property type="entry name" value="thiE"/>
    <property type="match status" value="1"/>
</dbReference>
<feature type="binding site" evidence="9">
    <location>
        <begin position="44"/>
        <end position="48"/>
    </location>
    <ligand>
        <name>4-amino-2-methyl-5-(diphosphooxymethyl)pyrimidine</name>
        <dbReference type="ChEBI" id="CHEBI:57841"/>
    </ligand>
</feature>
<evidence type="ECO:0000259" key="12">
    <source>
        <dbReference type="Pfam" id="PF02581"/>
    </source>
</evidence>
<evidence type="ECO:0000256" key="3">
    <source>
        <dbReference type="ARBA" id="ARBA00022723"/>
    </source>
</evidence>
<accession>A0A0D7WYN2</accession>
<feature type="binding site" evidence="9">
    <location>
        <position position="80"/>
    </location>
    <ligand>
        <name>Mg(2+)</name>
        <dbReference type="ChEBI" id="CHEBI:18420"/>
    </ligand>
</feature>
<keyword evidence="14" id="KW-1185">Reference proteome</keyword>
<evidence type="ECO:0000256" key="9">
    <source>
        <dbReference type="HAMAP-Rule" id="MF_00097"/>
    </source>
</evidence>
<feature type="binding site" evidence="9">
    <location>
        <position position="117"/>
    </location>
    <ligand>
        <name>4-amino-2-methyl-5-(diphosphooxymethyl)pyrimidine</name>
        <dbReference type="ChEBI" id="CHEBI:57841"/>
    </ligand>
</feature>
<keyword evidence="4 9" id="KW-0460">Magnesium</keyword>
<feature type="domain" description="Thiamine phosphate synthase/TenI" evidence="12">
    <location>
        <begin position="15"/>
        <end position="198"/>
    </location>
</feature>
<dbReference type="GO" id="GO:0009229">
    <property type="term" value="P:thiamine diphosphate biosynthetic process"/>
    <property type="evidence" value="ECO:0007669"/>
    <property type="project" value="UniProtKB-UniRule"/>
</dbReference>
<dbReference type="UniPathway" id="UPA00060">
    <property type="reaction ID" value="UER00141"/>
</dbReference>
<organism evidence="13 14">
    <name type="scientific">Paenibacillus terrae</name>
    <dbReference type="NCBI Taxonomy" id="159743"/>
    <lineage>
        <taxon>Bacteria</taxon>
        <taxon>Bacillati</taxon>
        <taxon>Bacillota</taxon>
        <taxon>Bacilli</taxon>
        <taxon>Bacillales</taxon>
        <taxon>Paenibacillaceae</taxon>
        <taxon>Paenibacillus</taxon>
    </lineage>
</organism>